<keyword evidence="2" id="KW-1185">Reference proteome</keyword>
<proteinExistence type="predicted"/>
<comment type="caution">
    <text evidence="1">The sequence shown here is derived from an EMBL/GenBank/DDBJ whole genome shotgun (WGS) entry which is preliminary data.</text>
</comment>
<organism evidence="1 2">
    <name type="scientific">Macleaya cordata</name>
    <name type="common">Five-seeded plume-poppy</name>
    <name type="synonym">Bocconia cordata</name>
    <dbReference type="NCBI Taxonomy" id="56857"/>
    <lineage>
        <taxon>Eukaryota</taxon>
        <taxon>Viridiplantae</taxon>
        <taxon>Streptophyta</taxon>
        <taxon>Embryophyta</taxon>
        <taxon>Tracheophyta</taxon>
        <taxon>Spermatophyta</taxon>
        <taxon>Magnoliopsida</taxon>
        <taxon>Ranunculales</taxon>
        <taxon>Papaveraceae</taxon>
        <taxon>Papaveroideae</taxon>
        <taxon>Macleaya</taxon>
    </lineage>
</organism>
<dbReference type="Proteomes" id="UP000195402">
    <property type="component" value="Unassembled WGS sequence"/>
</dbReference>
<dbReference type="EMBL" id="MVGT01001027">
    <property type="protein sequence ID" value="OVA14620.1"/>
    <property type="molecule type" value="Genomic_DNA"/>
</dbReference>
<dbReference type="InParanoid" id="A0A200QW31"/>
<reference evidence="1 2" key="1">
    <citation type="journal article" date="2017" name="Mol. Plant">
        <title>The Genome of Medicinal Plant Macleaya cordata Provides New Insights into Benzylisoquinoline Alkaloids Metabolism.</title>
        <authorList>
            <person name="Liu X."/>
            <person name="Liu Y."/>
            <person name="Huang P."/>
            <person name="Ma Y."/>
            <person name="Qing Z."/>
            <person name="Tang Q."/>
            <person name="Cao H."/>
            <person name="Cheng P."/>
            <person name="Zheng Y."/>
            <person name="Yuan Z."/>
            <person name="Zhou Y."/>
            <person name="Liu J."/>
            <person name="Tang Z."/>
            <person name="Zhuo Y."/>
            <person name="Zhang Y."/>
            <person name="Yu L."/>
            <person name="Huang J."/>
            <person name="Yang P."/>
            <person name="Peng Q."/>
            <person name="Zhang J."/>
            <person name="Jiang W."/>
            <person name="Zhang Z."/>
            <person name="Lin K."/>
            <person name="Ro D.K."/>
            <person name="Chen X."/>
            <person name="Xiong X."/>
            <person name="Shang Y."/>
            <person name="Huang S."/>
            <person name="Zeng J."/>
        </authorList>
    </citation>
    <scope>NUCLEOTIDE SEQUENCE [LARGE SCALE GENOMIC DNA]</scope>
    <source>
        <strain evidence="2">cv. BLH2017</strain>
        <tissue evidence="1">Root</tissue>
    </source>
</reference>
<sequence length="344" mass="39130">MRSNYEKAIRKICKNLRESEEKLGLPHLTLSWAGKEVVDADVDEDVEFDDWELLQECRRQWNELGIEMESRGVECEQYSKINQDAYDYTSSDYDDYESDYEHDDVESDFLEYCCCSKKDECGSDSVEFGLRDESEFPELGTQQAEISSNKNECGSDAVEFDFGDGSEFPELGTQQAEISSKNNECGSDTVEFDLRDESVFPELGTQEAEISSKKNECESDAVEFDLGDEPVFPKCVTQEGDISSKKKFGSYVDAVKYDLGEESDFMNCGNQQEIFCLRMVKPFSKPRIFLKQNITVPLCLLASKQKIRLNAGWLYPKKKSYLKKKMKTCGEAVAPVDIPVMCGE</sequence>
<evidence type="ECO:0000313" key="1">
    <source>
        <dbReference type="EMBL" id="OVA14620.1"/>
    </source>
</evidence>
<dbReference type="AlphaFoldDB" id="A0A200QW31"/>
<protein>
    <submittedName>
        <fullName evidence="1">Uncharacterized protein</fullName>
    </submittedName>
</protein>
<evidence type="ECO:0000313" key="2">
    <source>
        <dbReference type="Proteomes" id="UP000195402"/>
    </source>
</evidence>
<accession>A0A200QW31</accession>
<name>A0A200QW31_MACCD</name>
<gene>
    <name evidence="1" type="ORF">BVC80_1815g16</name>
</gene>